<dbReference type="EMBL" id="JAGGLP010000033">
    <property type="protein sequence ID" value="MBP2055701.1"/>
    <property type="molecule type" value="Genomic_DNA"/>
</dbReference>
<organism evidence="2 4">
    <name type="scientific">Streptomyces griseochromogenes</name>
    <dbReference type="NCBI Taxonomy" id="68214"/>
    <lineage>
        <taxon>Bacteria</taxon>
        <taxon>Bacillati</taxon>
        <taxon>Actinomycetota</taxon>
        <taxon>Actinomycetes</taxon>
        <taxon>Kitasatosporales</taxon>
        <taxon>Streptomycetaceae</taxon>
        <taxon>Streptomyces</taxon>
    </lineage>
</organism>
<reference evidence="3 5" key="2">
    <citation type="submission" date="2021-03" db="EMBL/GenBank/DDBJ databases">
        <title>Genomic Encyclopedia of Type Strains, Phase IV (KMG-IV): sequencing the most valuable type-strain genomes for metagenomic binning, comparative biology and taxonomic classification.</title>
        <authorList>
            <person name="Goeker M."/>
        </authorList>
    </citation>
    <scope>NUCLEOTIDE SEQUENCE [LARGE SCALE GENOMIC DNA]</scope>
    <source>
        <strain evidence="3 5">DSM 40499</strain>
    </source>
</reference>
<evidence type="ECO:0000313" key="5">
    <source>
        <dbReference type="Proteomes" id="UP001519309"/>
    </source>
</evidence>
<dbReference type="EMBL" id="CP016279">
    <property type="protein sequence ID" value="ANP52297.1"/>
    <property type="molecule type" value="Genomic_DNA"/>
</dbReference>
<dbReference type="AlphaFoldDB" id="A0A1B1B0G0"/>
<dbReference type="InterPro" id="IPR005084">
    <property type="entry name" value="CBM6"/>
</dbReference>
<dbReference type="Proteomes" id="UP000092659">
    <property type="component" value="Chromosome"/>
</dbReference>
<name>A0A1B1B0G0_9ACTN</name>
<gene>
    <name evidence="2" type="ORF">AVL59_24580</name>
    <name evidence="3" type="ORF">J2Z21_008717</name>
</gene>
<dbReference type="SUPFAM" id="SSF49785">
    <property type="entry name" value="Galactose-binding domain-like"/>
    <property type="match status" value="1"/>
</dbReference>
<dbReference type="Proteomes" id="UP001519309">
    <property type="component" value="Unassembled WGS sequence"/>
</dbReference>
<protein>
    <recommendedName>
        <fullName evidence="1">CBM6 domain-containing protein</fullName>
    </recommendedName>
</protein>
<dbReference type="GO" id="GO:0030246">
    <property type="term" value="F:carbohydrate binding"/>
    <property type="evidence" value="ECO:0007669"/>
    <property type="project" value="InterPro"/>
</dbReference>
<dbReference type="RefSeq" id="WP_067308156.1">
    <property type="nucleotide sequence ID" value="NZ_CP016279.1"/>
</dbReference>
<evidence type="ECO:0000259" key="1">
    <source>
        <dbReference type="Pfam" id="PF03422"/>
    </source>
</evidence>
<dbReference type="InterPro" id="IPR008979">
    <property type="entry name" value="Galactose-bd-like_sf"/>
</dbReference>
<reference evidence="2 4" key="1">
    <citation type="submission" date="2016-06" db="EMBL/GenBank/DDBJ databases">
        <title>Complete genome sequence of Streptomyces griseochromogenes ATCC 14511, the Blasticidin S producer.</title>
        <authorList>
            <person name="Wu L."/>
        </authorList>
    </citation>
    <scope>NUCLEOTIDE SEQUENCE [LARGE SCALE GENOMIC DNA]</scope>
    <source>
        <strain evidence="2 4">ATCC 14511</strain>
    </source>
</reference>
<dbReference type="Pfam" id="PF03422">
    <property type="entry name" value="CBM_6"/>
    <property type="match status" value="1"/>
</dbReference>
<dbReference type="KEGG" id="sgs:AVL59_24580"/>
<evidence type="ECO:0000313" key="2">
    <source>
        <dbReference type="EMBL" id="ANP52297.1"/>
    </source>
</evidence>
<dbReference type="Gene3D" id="2.60.120.260">
    <property type="entry name" value="Galactose-binding domain-like"/>
    <property type="match status" value="1"/>
</dbReference>
<accession>A0A1B1B0G0</accession>
<keyword evidence="5" id="KW-1185">Reference proteome</keyword>
<evidence type="ECO:0000313" key="3">
    <source>
        <dbReference type="EMBL" id="MBP2055701.1"/>
    </source>
</evidence>
<feature type="domain" description="CBM6" evidence="1">
    <location>
        <begin position="6"/>
        <end position="55"/>
    </location>
</feature>
<dbReference type="STRING" id="68214.AVL59_24580"/>
<sequence length="76" mass="8080">MRAGDHLVAETAVPVTGDRHTWTTVSAETAPPAEGHHDLRLTLNGDFRLASFRFTAPDDALAGDGAPAPRSEDDAR</sequence>
<proteinExistence type="predicted"/>
<evidence type="ECO:0000313" key="4">
    <source>
        <dbReference type="Proteomes" id="UP000092659"/>
    </source>
</evidence>